<comment type="caution">
    <text evidence="3">The sequence shown here is derived from an EMBL/GenBank/DDBJ whole genome shotgun (WGS) entry which is preliminary data.</text>
</comment>
<dbReference type="InterPro" id="IPR038610">
    <property type="entry name" value="FliK-like_C_sf"/>
</dbReference>
<dbReference type="Proteomes" id="UP001597301">
    <property type="component" value="Unassembled WGS sequence"/>
</dbReference>
<protein>
    <submittedName>
        <fullName evidence="3">Flagellar hook-length control protein FliK</fullName>
    </submittedName>
</protein>
<keyword evidence="3" id="KW-0282">Flagellum</keyword>
<organism evidence="3 4">
    <name type="scientific">Siminovitchia sediminis</name>
    <dbReference type="NCBI Taxonomy" id="1274353"/>
    <lineage>
        <taxon>Bacteria</taxon>
        <taxon>Bacillati</taxon>
        <taxon>Bacillota</taxon>
        <taxon>Bacilli</taxon>
        <taxon>Bacillales</taxon>
        <taxon>Bacillaceae</taxon>
        <taxon>Siminovitchia</taxon>
    </lineage>
</organism>
<evidence type="ECO:0000259" key="2">
    <source>
        <dbReference type="Pfam" id="PF02120"/>
    </source>
</evidence>
<keyword evidence="4" id="KW-1185">Reference proteome</keyword>
<dbReference type="CDD" id="cd17470">
    <property type="entry name" value="T3SS_Flik_C"/>
    <property type="match status" value="1"/>
</dbReference>
<gene>
    <name evidence="3" type="ORF">ACFSCZ_03855</name>
</gene>
<proteinExistence type="predicted"/>
<sequence length="412" mass="46403">MRIISWESPLPAAIIPVPNSKAGDADGSFGSFLNQKLAVYHSIQAVNESGSADTAAESQSNLQVLEKALALLKEIQKALFPPSNTREKEVLSDTAFLYEQLNKTDLEMASSDWEESLTLFIAAAHVFLQQNGEELLKIHSLVKDLKAMLLDVGPLPIKREKAFPFQEQPLAEHLIRHKNPSDTSGQRAQDTAYAGKKVDIEKEQPAVFRLQTEGLKEKRVQSPLQDSGLPVHSPKDTQAHDAIIGQSGMRAAGKTEEMIMNLVENSSFERQAKEMIRQLAGILHKSHFKQALQTKSLTVRLYPEHLGSLRIELIQKDGMMLARILTSTGIAKEMLDSQLHQLRQAFIQQNVQVDKIDVTFYDGLEKYSSRNPNQDHEKQQSQQEAENSTMKEEKEEEDFSRFLEQVLFEMEV</sequence>
<feature type="compositionally biased region" description="Basic and acidic residues" evidence="1">
    <location>
        <begin position="367"/>
        <end position="379"/>
    </location>
</feature>
<dbReference type="EMBL" id="JBHUEO010000005">
    <property type="protein sequence ID" value="MFD1705885.1"/>
    <property type="molecule type" value="Genomic_DNA"/>
</dbReference>
<dbReference type="InterPro" id="IPR021136">
    <property type="entry name" value="Flagellar_hook_control-like_C"/>
</dbReference>
<feature type="domain" description="Flagellar hook-length control protein-like C-terminal" evidence="2">
    <location>
        <begin position="293"/>
        <end position="362"/>
    </location>
</feature>
<evidence type="ECO:0000313" key="3">
    <source>
        <dbReference type="EMBL" id="MFD1705885.1"/>
    </source>
</evidence>
<keyword evidence="3" id="KW-0969">Cilium</keyword>
<dbReference type="Gene3D" id="3.30.750.140">
    <property type="match status" value="1"/>
</dbReference>
<keyword evidence="3" id="KW-0966">Cell projection</keyword>
<name>A0ABW4KDL0_9BACI</name>
<evidence type="ECO:0000313" key="4">
    <source>
        <dbReference type="Proteomes" id="UP001597301"/>
    </source>
</evidence>
<evidence type="ECO:0000256" key="1">
    <source>
        <dbReference type="SAM" id="MobiDB-lite"/>
    </source>
</evidence>
<dbReference type="Pfam" id="PF02120">
    <property type="entry name" value="Flg_hook"/>
    <property type="match status" value="1"/>
</dbReference>
<reference evidence="4" key="1">
    <citation type="journal article" date="2019" name="Int. J. Syst. Evol. Microbiol.">
        <title>The Global Catalogue of Microorganisms (GCM) 10K type strain sequencing project: providing services to taxonomists for standard genome sequencing and annotation.</title>
        <authorList>
            <consortium name="The Broad Institute Genomics Platform"/>
            <consortium name="The Broad Institute Genome Sequencing Center for Infectious Disease"/>
            <person name="Wu L."/>
            <person name="Ma J."/>
        </authorList>
    </citation>
    <scope>NUCLEOTIDE SEQUENCE [LARGE SCALE GENOMIC DNA]</scope>
    <source>
        <strain evidence="4">CGMCC 1.12295</strain>
    </source>
</reference>
<accession>A0ABW4KDL0</accession>
<dbReference type="RefSeq" id="WP_380772421.1">
    <property type="nucleotide sequence ID" value="NZ_JBHUEO010000005.1"/>
</dbReference>
<feature type="region of interest" description="Disordered" evidence="1">
    <location>
        <begin position="367"/>
        <end position="398"/>
    </location>
</feature>